<evidence type="ECO:0000259" key="7">
    <source>
        <dbReference type="SMART" id="SM00062"/>
    </source>
</evidence>
<dbReference type="PANTHER" id="PTHR35936">
    <property type="entry name" value="MEMBRANE-BOUND LYTIC MUREIN TRANSGLYCOSYLASE F"/>
    <property type="match status" value="1"/>
</dbReference>
<dbReference type="CDD" id="cd13711">
    <property type="entry name" value="PBP2_Ngo0372_TcyA"/>
    <property type="match status" value="1"/>
</dbReference>
<reference evidence="9" key="1">
    <citation type="journal article" date="2019" name="Int. J. Syst. Evol. Microbiol.">
        <title>The Global Catalogue of Microorganisms (GCM) 10K type strain sequencing project: providing services to taxonomists for standard genome sequencing and annotation.</title>
        <authorList>
            <consortium name="The Broad Institute Genomics Platform"/>
            <consortium name="The Broad Institute Genome Sequencing Center for Infectious Disease"/>
            <person name="Wu L."/>
            <person name="Ma J."/>
        </authorList>
    </citation>
    <scope>NUCLEOTIDE SEQUENCE [LARGE SCALE GENOMIC DNA]</scope>
    <source>
        <strain evidence="9">CCUG 59189</strain>
    </source>
</reference>
<organism evidence="8 9">
    <name type="scientific">Paenibacillus puldeungensis</name>
    <dbReference type="NCBI Taxonomy" id="696536"/>
    <lineage>
        <taxon>Bacteria</taxon>
        <taxon>Bacillati</taxon>
        <taxon>Bacillota</taxon>
        <taxon>Bacilli</taxon>
        <taxon>Bacillales</taxon>
        <taxon>Paenibacillaceae</taxon>
        <taxon>Paenibacillus</taxon>
    </lineage>
</organism>
<feature type="signal peptide" evidence="6">
    <location>
        <begin position="1"/>
        <end position="20"/>
    </location>
</feature>
<dbReference type="EMBL" id="JBHTLM010000027">
    <property type="protein sequence ID" value="MFD1179268.1"/>
    <property type="molecule type" value="Genomic_DNA"/>
</dbReference>
<dbReference type="SUPFAM" id="SSF53850">
    <property type="entry name" value="Periplasmic binding protein-like II"/>
    <property type="match status" value="1"/>
</dbReference>
<dbReference type="PANTHER" id="PTHR35936:SF34">
    <property type="entry name" value="ABC TRANSPORTER EXTRACELLULAR-BINDING PROTEIN YCKB-RELATED"/>
    <property type="match status" value="1"/>
</dbReference>
<evidence type="ECO:0000256" key="5">
    <source>
        <dbReference type="SAM" id="MobiDB-lite"/>
    </source>
</evidence>
<gene>
    <name evidence="8" type="ORF">ACFQ3W_23645</name>
</gene>
<feature type="domain" description="Solute-binding protein family 3/N-terminal" evidence="7">
    <location>
        <begin position="61"/>
        <end position="280"/>
    </location>
</feature>
<keyword evidence="9" id="KW-1185">Reference proteome</keyword>
<dbReference type="InterPro" id="IPR018313">
    <property type="entry name" value="SBP_3_CS"/>
</dbReference>
<dbReference type="RefSeq" id="WP_379321694.1">
    <property type="nucleotide sequence ID" value="NZ_JBHTLM010000027.1"/>
</dbReference>
<dbReference type="Proteomes" id="UP001597262">
    <property type="component" value="Unassembled WGS sequence"/>
</dbReference>
<dbReference type="SMART" id="SM00062">
    <property type="entry name" value="PBPb"/>
    <property type="match status" value="1"/>
</dbReference>
<accession>A0ABW3S439</accession>
<comment type="caution">
    <text evidence="8">The sequence shown here is derived from an EMBL/GenBank/DDBJ whole genome shotgun (WGS) entry which is preliminary data.</text>
</comment>
<evidence type="ECO:0000313" key="9">
    <source>
        <dbReference type="Proteomes" id="UP001597262"/>
    </source>
</evidence>
<dbReference type="PROSITE" id="PS01039">
    <property type="entry name" value="SBP_BACTERIAL_3"/>
    <property type="match status" value="1"/>
</dbReference>
<name>A0ABW3S439_9BACL</name>
<evidence type="ECO:0000256" key="2">
    <source>
        <dbReference type="ARBA" id="ARBA00010333"/>
    </source>
</evidence>
<proteinExistence type="inferred from homology"/>
<dbReference type="Gene3D" id="3.40.190.10">
    <property type="entry name" value="Periplasmic binding protein-like II"/>
    <property type="match status" value="2"/>
</dbReference>
<evidence type="ECO:0000256" key="4">
    <source>
        <dbReference type="RuleBase" id="RU003744"/>
    </source>
</evidence>
<feature type="compositionally biased region" description="Low complexity" evidence="5">
    <location>
        <begin position="31"/>
        <end position="51"/>
    </location>
</feature>
<comment type="subcellular location">
    <subcellularLocation>
        <location evidence="1">Cell envelope</location>
    </subcellularLocation>
</comment>
<dbReference type="Pfam" id="PF00497">
    <property type="entry name" value="SBP_bac_3"/>
    <property type="match status" value="1"/>
</dbReference>
<sequence>MKKLSLLVLTLVLTALLAAACGANKTGNNQAENKGAAGEGTTTTEQPTAQNTLEAVKSSGKLRIGTEGTYAPFTFHDKSGKLTGFDVEIAEEVAKRLGVQPEFIETPWDGIFAGLDAKRFDAVFNEVTIRDDRKEKYDFSDPYIVSRAVLIVREDNKDIQKFADIKGKKAGQSLTSNLTDIAKQNGAEIVATEGFNQAIDLLLSKRIDVTVNDGLSYLDLKKQRPDVPLKVVDEMPEAAESAALFNKGNTELVEAVNKALADMKNDGKYLEISKKYFGEDVSK</sequence>
<evidence type="ECO:0000256" key="3">
    <source>
        <dbReference type="ARBA" id="ARBA00022729"/>
    </source>
</evidence>
<comment type="similarity">
    <text evidence="2 4">Belongs to the bacterial solute-binding protein 3 family.</text>
</comment>
<protein>
    <submittedName>
        <fullName evidence="8">Amino acid ABC transporter substrate-binding protein</fullName>
    </submittedName>
</protein>
<dbReference type="InterPro" id="IPR001638">
    <property type="entry name" value="Solute-binding_3/MltF_N"/>
</dbReference>
<evidence type="ECO:0000256" key="1">
    <source>
        <dbReference type="ARBA" id="ARBA00004196"/>
    </source>
</evidence>
<evidence type="ECO:0000313" key="8">
    <source>
        <dbReference type="EMBL" id="MFD1179268.1"/>
    </source>
</evidence>
<keyword evidence="3 6" id="KW-0732">Signal</keyword>
<dbReference type="PROSITE" id="PS51257">
    <property type="entry name" value="PROKAR_LIPOPROTEIN"/>
    <property type="match status" value="1"/>
</dbReference>
<feature type="chain" id="PRO_5046912098" evidence="6">
    <location>
        <begin position="21"/>
        <end position="283"/>
    </location>
</feature>
<evidence type="ECO:0000256" key="6">
    <source>
        <dbReference type="SAM" id="SignalP"/>
    </source>
</evidence>
<feature type="region of interest" description="Disordered" evidence="5">
    <location>
        <begin position="27"/>
        <end position="51"/>
    </location>
</feature>